<dbReference type="InterPro" id="IPR050811">
    <property type="entry name" value="Phosphate_ABC_transporter"/>
</dbReference>
<dbReference type="EMBL" id="JBHSMX010000011">
    <property type="protein sequence ID" value="MFC5520647.1"/>
    <property type="molecule type" value="Genomic_DNA"/>
</dbReference>
<reference evidence="5" key="1">
    <citation type="journal article" date="2019" name="Int. J. Syst. Evol. Microbiol.">
        <title>The Global Catalogue of Microorganisms (GCM) 10K type strain sequencing project: providing services to taxonomists for standard genome sequencing and annotation.</title>
        <authorList>
            <consortium name="The Broad Institute Genomics Platform"/>
            <consortium name="The Broad Institute Genome Sequencing Center for Infectious Disease"/>
            <person name="Wu L."/>
            <person name="Ma J."/>
        </authorList>
    </citation>
    <scope>NUCLEOTIDE SEQUENCE [LARGE SCALE GENOMIC DNA]</scope>
    <source>
        <strain evidence="5">CGMCC 4.7277</strain>
    </source>
</reference>
<dbReference type="Pfam" id="PF12849">
    <property type="entry name" value="PBP_like_2"/>
    <property type="match status" value="1"/>
</dbReference>
<dbReference type="PANTHER" id="PTHR30570">
    <property type="entry name" value="PERIPLASMIC PHOSPHATE BINDING COMPONENT OF PHOSPHATE ABC TRANSPORTER"/>
    <property type="match status" value="1"/>
</dbReference>
<keyword evidence="1 2" id="KW-0732">Signal</keyword>
<gene>
    <name evidence="4" type="ORF">ACFPP7_06915</name>
</gene>
<feature type="domain" description="PBP" evidence="3">
    <location>
        <begin position="137"/>
        <end position="303"/>
    </location>
</feature>
<feature type="signal peptide" evidence="2">
    <location>
        <begin position="1"/>
        <end position="23"/>
    </location>
</feature>
<dbReference type="Proteomes" id="UP001596084">
    <property type="component" value="Unassembled WGS sequence"/>
</dbReference>
<evidence type="ECO:0000259" key="3">
    <source>
        <dbReference type="Pfam" id="PF12849"/>
    </source>
</evidence>
<dbReference type="Gene3D" id="3.40.190.10">
    <property type="entry name" value="Periplasmic binding protein-like II"/>
    <property type="match status" value="2"/>
</dbReference>
<organism evidence="4 5">
    <name type="scientific">Polaromonas jejuensis</name>
    <dbReference type="NCBI Taxonomy" id="457502"/>
    <lineage>
        <taxon>Bacteria</taxon>
        <taxon>Pseudomonadati</taxon>
        <taxon>Pseudomonadota</taxon>
        <taxon>Betaproteobacteria</taxon>
        <taxon>Burkholderiales</taxon>
        <taxon>Comamonadaceae</taxon>
        <taxon>Polaromonas</taxon>
    </lineage>
</organism>
<dbReference type="SUPFAM" id="SSF53850">
    <property type="entry name" value="Periplasmic binding protein-like II"/>
    <property type="match status" value="1"/>
</dbReference>
<dbReference type="RefSeq" id="WP_068831243.1">
    <property type="nucleotide sequence ID" value="NZ_JBHSMX010000011.1"/>
</dbReference>
<feature type="chain" id="PRO_5045378143" evidence="2">
    <location>
        <begin position="24"/>
        <end position="331"/>
    </location>
</feature>
<evidence type="ECO:0000256" key="1">
    <source>
        <dbReference type="ARBA" id="ARBA00022729"/>
    </source>
</evidence>
<evidence type="ECO:0000313" key="4">
    <source>
        <dbReference type="EMBL" id="MFC5520647.1"/>
    </source>
</evidence>
<sequence>MRRNIYRLAGAFLLSTAGAGLHAAAVDPGLPHYQPAILETPKSASYQTPDGAIAVVGYNDMRHMLERQVALFAATHPGIRFSLDLPGTRFAPAALARGKSALAPMGAEFTPPQLADYRSVTGSDPIEFRVAHASLNPHALSGPLAIFVHRVNPIGMLTLEQLTRAYTGKATRWGDLGALGDWAAQPIHLYGVERGTPLALFMQKAGLGGQSFARGMTGFHQSADVVRHMSEDPLALGFAAAMRTLPSVRALPLARRAGEEPMALTEENIMAGRYPLDRHLLIYVRPPLTPVVREFLRLVLSREGQEAVAASPQGYLPLSAREAAIERAKLD</sequence>
<name>A0ABW0Q9U1_9BURK</name>
<protein>
    <submittedName>
        <fullName evidence="4">PstS family phosphate ABC transporter substrate-binding protein</fullName>
    </submittedName>
</protein>
<proteinExistence type="predicted"/>
<evidence type="ECO:0000313" key="5">
    <source>
        <dbReference type="Proteomes" id="UP001596084"/>
    </source>
</evidence>
<keyword evidence="5" id="KW-1185">Reference proteome</keyword>
<dbReference type="InterPro" id="IPR024370">
    <property type="entry name" value="PBP_domain"/>
</dbReference>
<evidence type="ECO:0000256" key="2">
    <source>
        <dbReference type="SAM" id="SignalP"/>
    </source>
</evidence>
<accession>A0ABW0Q9U1</accession>
<comment type="caution">
    <text evidence="4">The sequence shown here is derived from an EMBL/GenBank/DDBJ whole genome shotgun (WGS) entry which is preliminary data.</text>
</comment>
<dbReference type="PANTHER" id="PTHR30570:SF6">
    <property type="entry name" value="PHOSPHATE-BINDING PROTEIN PSTS"/>
    <property type="match status" value="1"/>
</dbReference>